<organism evidence="2 3">
    <name type="scientific">Collinsella stercoris DSM 13279</name>
    <dbReference type="NCBI Taxonomy" id="445975"/>
    <lineage>
        <taxon>Bacteria</taxon>
        <taxon>Bacillati</taxon>
        <taxon>Actinomycetota</taxon>
        <taxon>Coriobacteriia</taxon>
        <taxon>Coriobacteriales</taxon>
        <taxon>Coriobacteriaceae</taxon>
        <taxon>Collinsella</taxon>
    </lineage>
</organism>
<evidence type="ECO:0000256" key="1">
    <source>
        <dbReference type="SAM" id="MobiDB-lite"/>
    </source>
</evidence>
<dbReference type="HOGENOM" id="CLU_1977747_0_0_11"/>
<accession>B6G9F7</accession>
<dbReference type="EMBL" id="ABXJ01000038">
    <property type="protein sequence ID" value="EEA91088.1"/>
    <property type="molecule type" value="Genomic_DNA"/>
</dbReference>
<keyword evidence="3" id="KW-1185">Reference proteome</keyword>
<dbReference type="Proteomes" id="UP000003560">
    <property type="component" value="Unassembled WGS sequence"/>
</dbReference>
<dbReference type="AlphaFoldDB" id="B6G9F7"/>
<reference evidence="2 3" key="2">
    <citation type="submission" date="2008-10" db="EMBL/GenBank/DDBJ databases">
        <authorList>
            <person name="Fulton L."/>
            <person name="Clifton S."/>
            <person name="Fulton B."/>
            <person name="Xu J."/>
            <person name="Minx P."/>
            <person name="Pepin K.H."/>
            <person name="Johnson M."/>
            <person name="Thiruvilangam P."/>
            <person name="Bhonagiri V."/>
            <person name="Nash W.E."/>
            <person name="Mardis E.R."/>
            <person name="Wilson R.K."/>
        </authorList>
    </citation>
    <scope>NUCLEOTIDE SEQUENCE [LARGE SCALE GENOMIC DNA]</scope>
    <source>
        <strain evidence="2 3">DSM 13279</strain>
    </source>
</reference>
<reference evidence="2 3" key="1">
    <citation type="submission" date="2008-10" db="EMBL/GenBank/DDBJ databases">
        <title>Draft genome sequence of Collinsella stercoris (DSM 13279).</title>
        <authorList>
            <person name="Sudarsanam P."/>
            <person name="Ley R."/>
            <person name="Guruge J."/>
            <person name="Turnbaugh P.J."/>
            <person name="Mahowald M."/>
            <person name="Liep D."/>
            <person name="Gordon J."/>
        </authorList>
    </citation>
    <scope>NUCLEOTIDE SEQUENCE [LARGE SCALE GENOMIC DNA]</scope>
    <source>
        <strain evidence="2 3">DSM 13279</strain>
    </source>
</reference>
<name>B6G9F7_9ACTN</name>
<proteinExistence type="predicted"/>
<gene>
    <name evidence="2" type="ORF">COLSTE_00698</name>
</gene>
<evidence type="ECO:0000313" key="3">
    <source>
        <dbReference type="Proteomes" id="UP000003560"/>
    </source>
</evidence>
<evidence type="ECO:0000313" key="2">
    <source>
        <dbReference type="EMBL" id="EEA91088.1"/>
    </source>
</evidence>
<feature type="region of interest" description="Disordered" evidence="1">
    <location>
        <begin position="46"/>
        <end position="81"/>
    </location>
</feature>
<dbReference type="STRING" id="445975.COLSTE_00698"/>
<protein>
    <submittedName>
        <fullName evidence="2">Uncharacterized protein</fullName>
    </submittedName>
</protein>
<comment type="caution">
    <text evidence="2">The sequence shown here is derived from an EMBL/GenBank/DDBJ whole genome shotgun (WGS) entry which is preliminary data.</text>
</comment>
<sequence length="126" mass="13523">MVSSSRCAVARGVAQTRNPRLSQRVDTVKETLAKLQAPYAQDVCAHRENTANGPEASGAGRAGWASGGGSGQREPGGRTRPHAECALFQRLRCPKRWKSAHSISATRRFCGAALFQHIVFAACRSC</sequence>